<evidence type="ECO:0008006" key="8">
    <source>
        <dbReference type="Google" id="ProtNLM"/>
    </source>
</evidence>
<dbReference type="SUPFAM" id="SSF55874">
    <property type="entry name" value="ATPase domain of HSP90 chaperone/DNA topoisomerase II/histidine kinase"/>
    <property type="match status" value="1"/>
</dbReference>
<keyword evidence="5" id="KW-0812">Transmembrane</keyword>
<evidence type="ECO:0000313" key="7">
    <source>
        <dbReference type="Proteomes" id="UP000035720"/>
    </source>
</evidence>
<dbReference type="Proteomes" id="UP000035720">
    <property type="component" value="Unassembled WGS sequence"/>
</dbReference>
<feature type="transmembrane region" description="Helical" evidence="5">
    <location>
        <begin position="382"/>
        <end position="405"/>
    </location>
</feature>
<feature type="transmembrane region" description="Helical" evidence="5">
    <location>
        <begin position="41"/>
        <end position="61"/>
    </location>
</feature>
<dbReference type="EMBL" id="CAJC01000134">
    <property type="protein sequence ID" value="CCI52954.1"/>
    <property type="molecule type" value="Genomic_DNA"/>
</dbReference>
<proteinExistence type="predicted"/>
<dbReference type="AlphaFoldDB" id="A0A077M8Q4"/>
<dbReference type="PANTHER" id="PTHR24421">
    <property type="entry name" value="NITRATE/NITRITE SENSOR PROTEIN NARX-RELATED"/>
    <property type="match status" value="1"/>
</dbReference>
<dbReference type="InterPro" id="IPR050482">
    <property type="entry name" value="Sensor_HK_TwoCompSys"/>
</dbReference>
<dbReference type="RefSeq" id="WP_048545249.1">
    <property type="nucleotide sequence ID" value="NZ_HF571038.1"/>
</dbReference>
<dbReference type="OrthoDB" id="144293at2"/>
<keyword evidence="1" id="KW-0808">Transferase</keyword>
<evidence type="ECO:0000256" key="5">
    <source>
        <dbReference type="SAM" id="Phobius"/>
    </source>
</evidence>
<dbReference type="InterPro" id="IPR036890">
    <property type="entry name" value="HATPase_C_sf"/>
</dbReference>
<feature type="transmembrane region" description="Helical" evidence="5">
    <location>
        <begin position="144"/>
        <end position="164"/>
    </location>
</feature>
<evidence type="ECO:0000256" key="1">
    <source>
        <dbReference type="ARBA" id="ARBA00022679"/>
    </source>
</evidence>
<dbReference type="CDD" id="cd16917">
    <property type="entry name" value="HATPase_UhpB-NarQ-NarX-like"/>
    <property type="match status" value="1"/>
</dbReference>
<feature type="transmembrane region" description="Helical" evidence="5">
    <location>
        <begin position="99"/>
        <end position="132"/>
    </location>
</feature>
<keyword evidence="2" id="KW-0418">Kinase</keyword>
<comment type="caution">
    <text evidence="6">The sequence shown here is derived from an EMBL/GenBank/DDBJ whole genome shotgun (WGS) entry which is preliminary data.</text>
</comment>
<evidence type="ECO:0000256" key="2">
    <source>
        <dbReference type="ARBA" id="ARBA00022777"/>
    </source>
</evidence>
<feature type="transmembrane region" description="Helical" evidence="5">
    <location>
        <begin position="412"/>
        <end position="430"/>
    </location>
</feature>
<keyword evidence="5" id="KW-0472">Membrane</keyword>
<feature type="transmembrane region" description="Helical" evidence="5">
    <location>
        <begin position="514"/>
        <end position="532"/>
    </location>
</feature>
<evidence type="ECO:0000256" key="3">
    <source>
        <dbReference type="ARBA" id="ARBA00023012"/>
    </source>
</evidence>
<keyword evidence="7" id="KW-1185">Reference proteome</keyword>
<gene>
    <name evidence="6" type="ORF">BN13_250042</name>
</gene>
<protein>
    <recommendedName>
        <fullName evidence="8">Signal transduction histidine kinase</fullName>
    </recommendedName>
</protein>
<feature type="transmembrane region" description="Helical" evidence="5">
    <location>
        <begin position="466"/>
        <end position="483"/>
    </location>
</feature>
<keyword evidence="5" id="KW-1133">Transmembrane helix</keyword>
<reference evidence="6 7" key="1">
    <citation type="journal article" date="2013" name="ISME J.">
        <title>A metabolic model for members of the genus Tetrasphaera involved in enhanced biological phosphorus removal.</title>
        <authorList>
            <person name="Kristiansen R."/>
            <person name="Nguyen H.T.T."/>
            <person name="Saunders A.M."/>
            <person name="Nielsen J.L."/>
            <person name="Wimmer R."/>
            <person name="Le V.Q."/>
            <person name="McIlroy S.J."/>
            <person name="Petrovski S."/>
            <person name="Seviour R.J."/>
            <person name="Calteau A."/>
            <person name="Nielsen K.L."/>
            <person name="Nielsen P.H."/>
        </authorList>
    </citation>
    <scope>NUCLEOTIDE SEQUENCE [LARGE SCALE GENOMIC DNA]</scope>
    <source>
        <strain evidence="6 7">Ben 74</strain>
    </source>
</reference>
<dbReference type="GO" id="GO:0000160">
    <property type="term" value="P:phosphorelay signal transduction system"/>
    <property type="evidence" value="ECO:0007669"/>
    <property type="project" value="UniProtKB-KW"/>
</dbReference>
<feature type="transmembrane region" description="Helical" evidence="5">
    <location>
        <begin position="436"/>
        <end position="454"/>
    </location>
</feature>
<feature type="region of interest" description="Disordered" evidence="4">
    <location>
        <begin position="736"/>
        <end position="767"/>
    </location>
</feature>
<evidence type="ECO:0000256" key="4">
    <source>
        <dbReference type="SAM" id="MobiDB-lite"/>
    </source>
</evidence>
<organism evidence="6 7">
    <name type="scientific">Nostocoides jenkinsii Ben 74</name>
    <dbReference type="NCBI Taxonomy" id="1193518"/>
    <lineage>
        <taxon>Bacteria</taxon>
        <taxon>Bacillati</taxon>
        <taxon>Actinomycetota</taxon>
        <taxon>Actinomycetes</taxon>
        <taxon>Micrococcales</taxon>
        <taxon>Intrasporangiaceae</taxon>
        <taxon>Nostocoides</taxon>
    </lineage>
</organism>
<dbReference type="PANTHER" id="PTHR24421:SF61">
    <property type="entry name" value="OXYGEN SENSOR HISTIDINE KINASE NREB"/>
    <property type="match status" value="1"/>
</dbReference>
<dbReference type="GO" id="GO:0016301">
    <property type="term" value="F:kinase activity"/>
    <property type="evidence" value="ECO:0007669"/>
    <property type="project" value="UniProtKB-KW"/>
</dbReference>
<feature type="transmembrane region" description="Helical" evidence="5">
    <location>
        <begin position="68"/>
        <end position="87"/>
    </location>
</feature>
<keyword evidence="3" id="KW-0902">Two-component regulatory system</keyword>
<accession>A0A077M8Q4</accession>
<feature type="transmembrane region" description="Helical" evidence="5">
    <location>
        <begin position="12"/>
        <end position="35"/>
    </location>
</feature>
<sequence>MSRARRNLQAALTRAAALSVILGSGVGLVNVALLWGIFPGLAMVVILLTYLALGVWSLVVAATTTALLPMRLISIISLGCYVAYPFLGPTHPTSEYSPLTHVLVIGGVCASISFGAFAGATTAVLAGVATALIRAEQTSVLQGVLEGALLAVTGLAAALAVVLIRRASASVALATDELWQLQALAAQSRQADIERGRFDSIVHDAVIGGLLIAGRGLDDNAARHLAAEAVTAYDSGGVDSVSGGDDWPSRVRDVARRLGLDLVLQVRGMPRQTWVSDAIFTATAEALSNVARHSGQTQAHIQAFFNPRLMKVVIRDEGRGFDLAQRSPRRAGISTSIQGRLRAVGGDAEIESAPGRGTTVSLTARPVARAGEVPITPWRVSAFAPLLVMAVVAIGIHAAIGFQYLDAVRLPALDYAGVAVILGLLLWTWRGPQRRSTWVSSSLLLVALVVCLSANVREPAIHDWRLWFVGALDGVIALIAFRHSAFGGIVTAIVIPAAMTLTFLVVAGNAAGSAVLSAATQLVVCAILGLLLRRGLDLAATSMNQVARMAYRLRVDELAREARVEEVRLRNRELGSACLPMLRRIGEGGMLSEEDRRQCLRLEAAVRDQLVARRLLDQDLVAALDQARSRGIRVDLAVGKGAADATLVTLRDLLGVLLPILRAPSAVRATAAPISQLDDLSSAAKVPGRIVVTHQGSAEGAFDAAVLALGHDSRVSMEVIDDVLLVQVLPIAPGDPIEASAESRDSQDPPELAEPSRLARVSEACPA</sequence>
<dbReference type="STRING" id="1193518.BN13_250042"/>
<feature type="transmembrane region" description="Helical" evidence="5">
    <location>
        <begin position="489"/>
        <end position="507"/>
    </location>
</feature>
<evidence type="ECO:0000313" key="6">
    <source>
        <dbReference type="EMBL" id="CCI52954.1"/>
    </source>
</evidence>
<name>A0A077M8Q4_9MICO</name>
<dbReference type="Gene3D" id="3.30.565.10">
    <property type="entry name" value="Histidine kinase-like ATPase, C-terminal domain"/>
    <property type="match status" value="1"/>
</dbReference>